<dbReference type="STRING" id="1122188.SAMN02745674_02357"/>
<comment type="function">
    <text evidence="5">Catalyzes the phosphorylation of the 3'-hydroxyl group of dephosphocoenzyme A to form coenzyme A.</text>
</comment>
<dbReference type="GO" id="GO:0015937">
    <property type="term" value="P:coenzyme A biosynthetic process"/>
    <property type="evidence" value="ECO:0007669"/>
    <property type="project" value="UniProtKB-UniRule"/>
</dbReference>
<dbReference type="InterPro" id="IPR001977">
    <property type="entry name" value="Depp_CoAkinase"/>
</dbReference>
<dbReference type="AlphaFoldDB" id="A0A1T4RUF3"/>
<dbReference type="GO" id="GO:0004140">
    <property type="term" value="F:dephospho-CoA kinase activity"/>
    <property type="evidence" value="ECO:0007669"/>
    <property type="project" value="UniProtKB-UniRule"/>
</dbReference>
<dbReference type="UniPathway" id="UPA00241">
    <property type="reaction ID" value="UER00356"/>
</dbReference>
<keyword evidence="4 5" id="KW-0173">Coenzyme A biosynthesis</keyword>
<evidence type="ECO:0000256" key="5">
    <source>
        <dbReference type="HAMAP-Rule" id="MF_00376"/>
    </source>
</evidence>
<dbReference type="PANTHER" id="PTHR10695">
    <property type="entry name" value="DEPHOSPHO-COA KINASE-RELATED"/>
    <property type="match status" value="1"/>
</dbReference>
<protein>
    <recommendedName>
        <fullName evidence="5 6">Dephospho-CoA kinase</fullName>
        <ecNumber evidence="5 6">2.7.1.24</ecNumber>
    </recommendedName>
    <alternativeName>
        <fullName evidence="5">Dephosphocoenzyme A kinase</fullName>
    </alternativeName>
</protein>
<name>A0A1T4RUF3_9GAMM</name>
<evidence type="ECO:0000256" key="6">
    <source>
        <dbReference type="NCBIfam" id="TIGR00152"/>
    </source>
</evidence>
<dbReference type="CDD" id="cd02022">
    <property type="entry name" value="DPCK"/>
    <property type="match status" value="1"/>
</dbReference>
<dbReference type="Proteomes" id="UP000190061">
    <property type="component" value="Unassembled WGS sequence"/>
</dbReference>
<evidence type="ECO:0000256" key="1">
    <source>
        <dbReference type="ARBA" id="ARBA00009018"/>
    </source>
</evidence>
<dbReference type="HAMAP" id="MF_00376">
    <property type="entry name" value="Dephospho_CoA_kinase"/>
    <property type="match status" value="1"/>
</dbReference>
<reference evidence="7 8" key="1">
    <citation type="submission" date="2017-02" db="EMBL/GenBank/DDBJ databases">
        <authorList>
            <person name="Peterson S.W."/>
        </authorList>
    </citation>
    <scope>NUCLEOTIDE SEQUENCE [LARGE SCALE GENOMIC DNA]</scope>
    <source>
        <strain evidence="7 8">DSM 21749</strain>
    </source>
</reference>
<organism evidence="7 8">
    <name type="scientific">Lysobacter spongiicola DSM 21749</name>
    <dbReference type="NCBI Taxonomy" id="1122188"/>
    <lineage>
        <taxon>Bacteria</taxon>
        <taxon>Pseudomonadati</taxon>
        <taxon>Pseudomonadota</taxon>
        <taxon>Gammaproteobacteria</taxon>
        <taxon>Lysobacterales</taxon>
        <taxon>Lysobacteraceae</taxon>
        <taxon>Novilysobacter</taxon>
    </lineage>
</organism>
<comment type="similarity">
    <text evidence="1 5">Belongs to the CoaE family.</text>
</comment>
<evidence type="ECO:0000256" key="3">
    <source>
        <dbReference type="ARBA" id="ARBA00022840"/>
    </source>
</evidence>
<keyword evidence="8" id="KW-1185">Reference proteome</keyword>
<dbReference type="EMBL" id="FUXP01000011">
    <property type="protein sequence ID" value="SKA19506.1"/>
    <property type="molecule type" value="Genomic_DNA"/>
</dbReference>
<evidence type="ECO:0000256" key="2">
    <source>
        <dbReference type="ARBA" id="ARBA00022741"/>
    </source>
</evidence>
<dbReference type="GO" id="GO:0005524">
    <property type="term" value="F:ATP binding"/>
    <property type="evidence" value="ECO:0007669"/>
    <property type="project" value="UniProtKB-UniRule"/>
</dbReference>
<feature type="binding site" evidence="5">
    <location>
        <begin position="22"/>
        <end position="27"/>
    </location>
    <ligand>
        <name>ATP</name>
        <dbReference type="ChEBI" id="CHEBI:30616"/>
    </ligand>
</feature>
<comment type="subcellular location">
    <subcellularLocation>
        <location evidence="5">Cytoplasm</location>
    </subcellularLocation>
</comment>
<gene>
    <name evidence="5" type="primary">coaE</name>
    <name evidence="7" type="ORF">SAMN02745674_02357</name>
</gene>
<keyword evidence="5 7" id="KW-0418">Kinase</keyword>
<proteinExistence type="inferred from homology"/>
<dbReference type="EC" id="2.7.1.24" evidence="5 6"/>
<dbReference type="PROSITE" id="PS51219">
    <property type="entry name" value="DPCK"/>
    <property type="match status" value="1"/>
</dbReference>
<comment type="pathway">
    <text evidence="5">Cofactor biosynthesis; coenzyme A biosynthesis; CoA from (R)-pantothenate: step 5/5.</text>
</comment>
<dbReference type="SUPFAM" id="SSF52540">
    <property type="entry name" value="P-loop containing nucleoside triphosphate hydrolases"/>
    <property type="match status" value="1"/>
</dbReference>
<keyword evidence="3 5" id="KW-0067">ATP-binding</keyword>
<accession>A0A1T4RUF3</accession>
<keyword evidence="5" id="KW-0963">Cytoplasm</keyword>
<dbReference type="GO" id="GO:0005737">
    <property type="term" value="C:cytoplasm"/>
    <property type="evidence" value="ECO:0007669"/>
    <property type="project" value="UniProtKB-SubCell"/>
</dbReference>
<evidence type="ECO:0000313" key="8">
    <source>
        <dbReference type="Proteomes" id="UP000190061"/>
    </source>
</evidence>
<dbReference type="InterPro" id="IPR027417">
    <property type="entry name" value="P-loop_NTPase"/>
</dbReference>
<dbReference type="Pfam" id="PF01121">
    <property type="entry name" value="CoaE"/>
    <property type="match status" value="1"/>
</dbReference>
<dbReference type="NCBIfam" id="TIGR00152">
    <property type="entry name" value="dephospho-CoA kinase"/>
    <property type="match status" value="1"/>
</dbReference>
<sequence>MAGRGILRGMSDYIIGVTGGVASGKSEVTRRFEALGVLVADADIAARQAVAPGSEGLAELVRVFGAESLDATGGLDRAAMRRRVFADPAARSALEAIIHPRVRSLLRAQCEAASGAYAIAAIPLLAEGGGRSAYPWLDRILVVDVPEAVQRERLMRRDGVDLALAESMIAAQATRAERLAVADDVLVNDGPLEALDAHVAALDRRWRVLAEMAVG</sequence>
<keyword evidence="5" id="KW-0808">Transferase</keyword>
<dbReference type="Gene3D" id="3.40.50.300">
    <property type="entry name" value="P-loop containing nucleotide triphosphate hydrolases"/>
    <property type="match status" value="1"/>
</dbReference>
<evidence type="ECO:0000313" key="7">
    <source>
        <dbReference type="EMBL" id="SKA19506.1"/>
    </source>
</evidence>
<evidence type="ECO:0000256" key="4">
    <source>
        <dbReference type="ARBA" id="ARBA00022993"/>
    </source>
</evidence>
<keyword evidence="2 5" id="KW-0547">Nucleotide-binding</keyword>
<comment type="catalytic activity">
    <reaction evidence="5">
        <text>3'-dephospho-CoA + ATP = ADP + CoA + H(+)</text>
        <dbReference type="Rhea" id="RHEA:18245"/>
        <dbReference type="ChEBI" id="CHEBI:15378"/>
        <dbReference type="ChEBI" id="CHEBI:30616"/>
        <dbReference type="ChEBI" id="CHEBI:57287"/>
        <dbReference type="ChEBI" id="CHEBI:57328"/>
        <dbReference type="ChEBI" id="CHEBI:456216"/>
        <dbReference type="EC" id="2.7.1.24"/>
    </reaction>
</comment>
<dbReference type="PANTHER" id="PTHR10695:SF46">
    <property type="entry name" value="BIFUNCTIONAL COENZYME A SYNTHASE-RELATED"/>
    <property type="match status" value="1"/>
</dbReference>